<protein>
    <submittedName>
        <fullName evidence="3">Uncharacterized protein</fullName>
    </submittedName>
</protein>
<organism evidence="3 4">
    <name type="scientific">Brevibacterium otitidis</name>
    <dbReference type="NCBI Taxonomy" id="53364"/>
    <lineage>
        <taxon>Bacteria</taxon>
        <taxon>Bacillati</taxon>
        <taxon>Actinomycetota</taxon>
        <taxon>Actinomycetes</taxon>
        <taxon>Micrococcales</taxon>
        <taxon>Brevibacteriaceae</taxon>
        <taxon>Brevibacterium</taxon>
    </lineage>
</organism>
<proteinExistence type="predicted"/>
<evidence type="ECO:0000256" key="1">
    <source>
        <dbReference type="SAM" id="MobiDB-lite"/>
    </source>
</evidence>
<gene>
    <name evidence="3" type="ORF">ACFFN1_03245</name>
</gene>
<dbReference type="RefSeq" id="WP_376838548.1">
    <property type="nucleotide sequence ID" value="NZ_JBHMAU010000025.1"/>
</dbReference>
<feature type="compositionally biased region" description="Basic and acidic residues" evidence="1">
    <location>
        <begin position="103"/>
        <end position="116"/>
    </location>
</feature>
<reference evidence="3 4" key="1">
    <citation type="submission" date="2024-09" db="EMBL/GenBank/DDBJ databases">
        <authorList>
            <person name="Sun Q."/>
            <person name="Mori K."/>
        </authorList>
    </citation>
    <scope>NUCLEOTIDE SEQUENCE [LARGE SCALE GENOMIC DNA]</scope>
    <source>
        <strain evidence="3 4">JCM 11683</strain>
    </source>
</reference>
<accession>A0ABV5WZ19</accession>
<dbReference type="EMBL" id="JBHMAU010000025">
    <property type="protein sequence ID" value="MFB9775433.1"/>
    <property type="molecule type" value="Genomic_DNA"/>
</dbReference>
<keyword evidence="2" id="KW-1133">Transmembrane helix</keyword>
<evidence type="ECO:0000256" key="2">
    <source>
        <dbReference type="SAM" id="Phobius"/>
    </source>
</evidence>
<feature type="region of interest" description="Disordered" evidence="1">
    <location>
        <begin position="71"/>
        <end position="116"/>
    </location>
</feature>
<keyword evidence="4" id="KW-1185">Reference proteome</keyword>
<evidence type="ECO:0000313" key="3">
    <source>
        <dbReference type="EMBL" id="MFB9775433.1"/>
    </source>
</evidence>
<feature type="transmembrane region" description="Helical" evidence="2">
    <location>
        <begin position="6"/>
        <end position="28"/>
    </location>
</feature>
<evidence type="ECO:0000313" key="4">
    <source>
        <dbReference type="Proteomes" id="UP001589707"/>
    </source>
</evidence>
<name>A0ABV5WZ19_9MICO</name>
<sequence>MAEPQLLAVLIVIAFFFITLFGGGYLIYRTMNRPDAYIGARMHANERRLLEEERRLLEEERRLLEEERRLLEEERRRTEAGGSAAGESAAEESYDGGSDTSEQPDHGERGSDDPQK</sequence>
<dbReference type="Proteomes" id="UP001589707">
    <property type="component" value="Unassembled WGS sequence"/>
</dbReference>
<keyword evidence="2" id="KW-0472">Membrane</keyword>
<comment type="caution">
    <text evidence="3">The sequence shown here is derived from an EMBL/GenBank/DDBJ whole genome shotgun (WGS) entry which is preliminary data.</text>
</comment>
<keyword evidence="2" id="KW-0812">Transmembrane</keyword>